<dbReference type="InterPro" id="IPR005502">
    <property type="entry name" value="Ribosyl_crysJ1"/>
</dbReference>
<dbReference type="InterPro" id="IPR036705">
    <property type="entry name" value="Ribosyl_crysJ1_sf"/>
</dbReference>
<sequence>MPSSPSGPHPTTWDPPGSPSRDRDRGCLLAAACGDALGGTPSRKAEAPPLPRPTGITSLTLVLAEHLRGRTDDRGATIDRDRLVEEFTAAWQRDPDRGFGGGEIRIFLSVVNGIAWESASVSAYGGKGSYGAGAAARVAPVGLLPVPMNPLAQLARDSAYVTHAHPLALEGAAIQACAVAYARRADRERPLAAFHLLSTVARYSTSSEFRSQLARLGALTRGRYTHRDAVRALGRGGTAAEAVPLALAAFLRSPDDLPEVVRFAASVDNGRGRVAAMAGALAGARNGVDAVPRSWARCLEESQEE</sequence>
<dbReference type="Gene3D" id="1.10.4080.10">
    <property type="entry name" value="ADP-ribosylation/Crystallin J1"/>
    <property type="match status" value="1"/>
</dbReference>
<evidence type="ECO:0000256" key="3">
    <source>
        <dbReference type="SAM" id="MobiDB-lite"/>
    </source>
</evidence>
<dbReference type="RefSeq" id="WP_311509803.1">
    <property type="nucleotide sequence ID" value="NZ_JAVREP010000001.1"/>
</dbReference>
<evidence type="ECO:0000313" key="4">
    <source>
        <dbReference type="EMBL" id="MDT0327013.1"/>
    </source>
</evidence>
<gene>
    <name evidence="4" type="ORF">RM479_01160</name>
</gene>
<comment type="similarity">
    <text evidence="1">Belongs to the ADP-ribosylglycohydrolase family.</text>
</comment>
<evidence type="ECO:0000256" key="2">
    <source>
        <dbReference type="ARBA" id="ARBA00022801"/>
    </source>
</evidence>
<name>A0ABU2M362_9ACTN</name>
<evidence type="ECO:0000313" key="5">
    <source>
        <dbReference type="Proteomes" id="UP001183390"/>
    </source>
</evidence>
<keyword evidence="5" id="KW-1185">Reference proteome</keyword>
<dbReference type="Proteomes" id="UP001183390">
    <property type="component" value="Unassembled WGS sequence"/>
</dbReference>
<reference evidence="5" key="1">
    <citation type="submission" date="2023-07" db="EMBL/GenBank/DDBJ databases">
        <title>30 novel species of actinomycetes from the DSMZ collection.</title>
        <authorList>
            <person name="Nouioui I."/>
        </authorList>
    </citation>
    <scope>NUCLEOTIDE SEQUENCE [LARGE SCALE GENOMIC DNA]</scope>
    <source>
        <strain evidence="5">DSM 44743</strain>
    </source>
</reference>
<protein>
    <submittedName>
        <fullName evidence="4">ADP-ribosylglycohydrolase family protein</fullName>
    </submittedName>
</protein>
<evidence type="ECO:0000256" key="1">
    <source>
        <dbReference type="ARBA" id="ARBA00010702"/>
    </source>
</evidence>
<dbReference type="SUPFAM" id="SSF101478">
    <property type="entry name" value="ADP-ribosylglycohydrolase"/>
    <property type="match status" value="1"/>
</dbReference>
<organism evidence="4 5">
    <name type="scientific">Nocardiopsis lambiniae</name>
    <dbReference type="NCBI Taxonomy" id="3075539"/>
    <lineage>
        <taxon>Bacteria</taxon>
        <taxon>Bacillati</taxon>
        <taxon>Actinomycetota</taxon>
        <taxon>Actinomycetes</taxon>
        <taxon>Streptosporangiales</taxon>
        <taxon>Nocardiopsidaceae</taxon>
        <taxon>Nocardiopsis</taxon>
    </lineage>
</organism>
<comment type="caution">
    <text evidence="4">The sequence shown here is derived from an EMBL/GenBank/DDBJ whole genome shotgun (WGS) entry which is preliminary data.</text>
</comment>
<accession>A0ABU2M362</accession>
<keyword evidence="2" id="KW-0378">Hydrolase</keyword>
<dbReference type="EMBL" id="JAVREP010000001">
    <property type="protein sequence ID" value="MDT0327013.1"/>
    <property type="molecule type" value="Genomic_DNA"/>
</dbReference>
<proteinExistence type="inferred from homology"/>
<feature type="compositionally biased region" description="Low complexity" evidence="3">
    <location>
        <begin position="27"/>
        <end position="39"/>
    </location>
</feature>
<dbReference type="Pfam" id="PF03747">
    <property type="entry name" value="ADP_ribosyl_GH"/>
    <property type="match status" value="1"/>
</dbReference>
<dbReference type="PANTHER" id="PTHR16222:SF24">
    <property type="entry name" value="ADP-RIBOSYLHYDROLASE ARH3"/>
    <property type="match status" value="1"/>
</dbReference>
<feature type="region of interest" description="Disordered" evidence="3">
    <location>
        <begin position="1"/>
        <end position="55"/>
    </location>
</feature>
<dbReference type="InterPro" id="IPR050792">
    <property type="entry name" value="ADP-ribosylglycohydrolase"/>
</dbReference>
<dbReference type="PANTHER" id="PTHR16222">
    <property type="entry name" value="ADP-RIBOSYLGLYCOHYDROLASE"/>
    <property type="match status" value="1"/>
</dbReference>